<reference evidence="2 3" key="2">
    <citation type="submission" date="2018-12" db="EMBL/GenBank/DDBJ databases">
        <title>Rhizobacter gummiphilus sp. nov., a rubber-degrading bacterium isolated from the soil of a botanical garden in Japan.</title>
        <authorList>
            <person name="Shunsuke S.S."/>
        </authorList>
    </citation>
    <scope>NUCLEOTIDE SEQUENCE [LARGE SCALE GENOMIC DNA]</scope>
    <source>
        <strain evidence="2 3">S-16</strain>
    </source>
</reference>
<dbReference type="EMBL" id="QUSW01000007">
    <property type="protein sequence ID" value="RQP22408.1"/>
    <property type="molecule type" value="Genomic_DNA"/>
</dbReference>
<name>A0A3N7HK04_9BURK</name>
<comment type="caution">
    <text evidence="2">The sequence shown here is derived from an EMBL/GenBank/DDBJ whole genome shotgun (WGS) entry which is preliminary data.</text>
</comment>
<dbReference type="Proteomes" id="UP000267464">
    <property type="component" value="Unassembled WGS sequence"/>
</dbReference>
<evidence type="ECO:0000313" key="2">
    <source>
        <dbReference type="EMBL" id="RQP22408.1"/>
    </source>
</evidence>
<keyword evidence="3" id="KW-1185">Reference proteome</keyword>
<feature type="signal peptide" evidence="1">
    <location>
        <begin position="1"/>
        <end position="36"/>
    </location>
</feature>
<keyword evidence="1" id="KW-0732">Signal</keyword>
<sequence length="284" mass="32238">MPRHGPCRLFCMSSMGRTLCAWLGIAWIAAGTAVHAQDKPRQDLPPVTVTGKASPSVEKSFRKMVQGMDYFEKMRPVLAPGATLRFKLLPRKPGTDMDHILLEVIGTSFDHEVPIAADHTFVLQRDAKAMQENAVVTPNRRRLSMTWRTEIRTPEWPPGTRRLGDLRLECLVGLEADLVSNSNPFGRLAELFTDKQGYCNKKEARYLFFAERPLFSVTLVAGERREVMPIDQLYAAASDDPGLKSDLPYCDCEVLVDRTYFLPLGDRSWPDDTRVEFEYMDERP</sequence>
<organism evidence="2 3">
    <name type="scientific">Piscinibacter terrae</name>
    <dbReference type="NCBI Taxonomy" id="2496871"/>
    <lineage>
        <taxon>Bacteria</taxon>
        <taxon>Pseudomonadati</taxon>
        <taxon>Pseudomonadota</taxon>
        <taxon>Betaproteobacteria</taxon>
        <taxon>Burkholderiales</taxon>
        <taxon>Sphaerotilaceae</taxon>
        <taxon>Piscinibacter</taxon>
    </lineage>
</organism>
<protein>
    <submittedName>
        <fullName evidence="2">Uncharacterized protein</fullName>
    </submittedName>
</protein>
<accession>A0A3N7HK04</accession>
<evidence type="ECO:0000256" key="1">
    <source>
        <dbReference type="SAM" id="SignalP"/>
    </source>
</evidence>
<feature type="chain" id="PRO_5018162777" evidence="1">
    <location>
        <begin position="37"/>
        <end position="284"/>
    </location>
</feature>
<dbReference type="AlphaFoldDB" id="A0A3N7HK04"/>
<reference evidence="2 3" key="1">
    <citation type="submission" date="2018-08" db="EMBL/GenBank/DDBJ databases">
        <authorList>
            <person name="Khan S.A."/>
            <person name="Jeon C.O."/>
            <person name="Chun B.H."/>
            <person name="Jeong S.E."/>
        </authorList>
    </citation>
    <scope>NUCLEOTIDE SEQUENCE [LARGE SCALE GENOMIC DNA]</scope>
    <source>
        <strain evidence="2 3">S-16</strain>
    </source>
</reference>
<dbReference type="OrthoDB" id="8756031at2"/>
<evidence type="ECO:0000313" key="3">
    <source>
        <dbReference type="Proteomes" id="UP000267464"/>
    </source>
</evidence>
<gene>
    <name evidence="2" type="ORF">DZC73_22435</name>
</gene>
<proteinExistence type="predicted"/>